<keyword evidence="2" id="KW-1185">Reference proteome</keyword>
<sequence length="189" mass="20201">MMTGIGTIGFDPASNDSSVLDGGIDSGHEAVSALNHCYASAESDYKYLSSTHKPLHNFTLPNTLWSNDSQADGASSPMMPGPDLDGVNPPFAMPAISALEIHSPELIKVGQDVIGPVQGISWTAKPLRIDPQTLLCWLSELQAYADDLASKAETEPAESSTMLHTLTLTISFHTSIPRRTPTTFNHSPP</sequence>
<dbReference type="EMBL" id="LUGG01000003">
    <property type="protein sequence ID" value="OBZ76250.1"/>
    <property type="molecule type" value="Genomic_DNA"/>
</dbReference>
<protein>
    <submittedName>
        <fullName evidence="1">Uncharacterized protein</fullName>
    </submittedName>
</protein>
<dbReference type="STRING" id="5627.A0A1C7MHG0"/>
<reference evidence="1 2" key="1">
    <citation type="submission" date="2016-03" db="EMBL/GenBank/DDBJ databases">
        <title>Whole genome sequencing of Grifola frondosa 9006-11.</title>
        <authorList>
            <person name="Min B."/>
            <person name="Park H."/>
            <person name="Kim J.-G."/>
            <person name="Cho H."/>
            <person name="Oh Y.-L."/>
            <person name="Kong W.-S."/>
            <person name="Choi I.-G."/>
        </authorList>
    </citation>
    <scope>NUCLEOTIDE SEQUENCE [LARGE SCALE GENOMIC DNA]</scope>
    <source>
        <strain evidence="1 2">9006-11</strain>
    </source>
</reference>
<dbReference type="AlphaFoldDB" id="A0A1C7MHG0"/>
<accession>A0A1C7MHG0</accession>
<proteinExistence type="predicted"/>
<dbReference type="OrthoDB" id="2814000at2759"/>
<dbReference type="Proteomes" id="UP000092993">
    <property type="component" value="Unassembled WGS sequence"/>
</dbReference>
<gene>
    <name evidence="1" type="ORF">A0H81_02955</name>
</gene>
<comment type="caution">
    <text evidence="1">The sequence shown here is derived from an EMBL/GenBank/DDBJ whole genome shotgun (WGS) entry which is preliminary data.</text>
</comment>
<organism evidence="1 2">
    <name type="scientific">Grifola frondosa</name>
    <name type="common">Maitake</name>
    <name type="synonym">Polyporus frondosus</name>
    <dbReference type="NCBI Taxonomy" id="5627"/>
    <lineage>
        <taxon>Eukaryota</taxon>
        <taxon>Fungi</taxon>
        <taxon>Dikarya</taxon>
        <taxon>Basidiomycota</taxon>
        <taxon>Agaricomycotina</taxon>
        <taxon>Agaricomycetes</taxon>
        <taxon>Polyporales</taxon>
        <taxon>Grifolaceae</taxon>
        <taxon>Grifola</taxon>
    </lineage>
</organism>
<name>A0A1C7MHG0_GRIFR</name>
<evidence type="ECO:0000313" key="2">
    <source>
        <dbReference type="Proteomes" id="UP000092993"/>
    </source>
</evidence>
<evidence type="ECO:0000313" key="1">
    <source>
        <dbReference type="EMBL" id="OBZ76250.1"/>
    </source>
</evidence>